<keyword evidence="5" id="KW-1185">Reference proteome</keyword>
<feature type="domain" description="HTH tetR-type" evidence="3">
    <location>
        <begin position="8"/>
        <end position="69"/>
    </location>
</feature>
<dbReference type="PROSITE" id="PS50977">
    <property type="entry name" value="HTH_TETR_2"/>
    <property type="match status" value="1"/>
</dbReference>
<dbReference type="PANTHER" id="PTHR30055:SF235">
    <property type="entry name" value="TRANSCRIPTIONAL REGULATORY PROTEIN"/>
    <property type="match status" value="1"/>
</dbReference>
<dbReference type="InterPro" id="IPR009057">
    <property type="entry name" value="Homeodomain-like_sf"/>
</dbReference>
<reference evidence="4" key="1">
    <citation type="submission" date="2020-11" db="EMBL/GenBank/DDBJ databases">
        <title>Nocardioides sp. CBS4Y-1, whole genome shotgun sequence.</title>
        <authorList>
            <person name="Tuo L."/>
        </authorList>
    </citation>
    <scope>NUCLEOTIDE SEQUENCE</scope>
    <source>
        <strain evidence="4">CBS4Y-1</strain>
    </source>
</reference>
<dbReference type="Pfam" id="PF17939">
    <property type="entry name" value="TetR_C_30"/>
    <property type="match status" value="1"/>
</dbReference>
<dbReference type="Gene3D" id="1.10.357.10">
    <property type="entry name" value="Tetracycline Repressor, domain 2"/>
    <property type="match status" value="1"/>
</dbReference>
<evidence type="ECO:0000259" key="3">
    <source>
        <dbReference type="PROSITE" id="PS50977"/>
    </source>
</evidence>
<accession>A0A930V150</accession>
<sequence>MTQTHSGAETRERLLSAATRAFAEHGPGNASLLEITRQAGQRNRGAVHYHFGSREGLLAAVLRQHAADIAERQRVMLESARLQPDDDVASVVEAVVRPAVELAEAGWSGRCFIVIVAALVVDEQYDTDPEVAEALQLTGGFETFDLLRTRMPDLPVEIVDERFGLFAAFTLRAIGDRVRLRDSASPGSPRSSLDTEAFVTNLIAMGVGMLCASS</sequence>
<evidence type="ECO:0000256" key="2">
    <source>
        <dbReference type="PROSITE-ProRule" id="PRU00335"/>
    </source>
</evidence>
<dbReference type="PANTHER" id="PTHR30055">
    <property type="entry name" value="HTH-TYPE TRANSCRIPTIONAL REGULATOR RUTR"/>
    <property type="match status" value="1"/>
</dbReference>
<dbReference type="GO" id="GO:0003700">
    <property type="term" value="F:DNA-binding transcription factor activity"/>
    <property type="evidence" value="ECO:0007669"/>
    <property type="project" value="TreeGrafter"/>
</dbReference>
<keyword evidence="1 2" id="KW-0238">DNA-binding</keyword>
<dbReference type="Proteomes" id="UP000656804">
    <property type="component" value="Unassembled WGS sequence"/>
</dbReference>
<proteinExistence type="predicted"/>
<name>A0A930V150_9ACTN</name>
<evidence type="ECO:0000313" key="4">
    <source>
        <dbReference type="EMBL" id="MBF4161805.1"/>
    </source>
</evidence>
<dbReference type="Pfam" id="PF00440">
    <property type="entry name" value="TetR_N"/>
    <property type="match status" value="1"/>
</dbReference>
<feature type="DNA-binding region" description="H-T-H motif" evidence="2">
    <location>
        <begin position="32"/>
        <end position="51"/>
    </location>
</feature>
<gene>
    <name evidence="4" type="ORF">ISG29_08880</name>
</gene>
<comment type="caution">
    <text evidence="4">The sequence shown here is derived from an EMBL/GenBank/DDBJ whole genome shotgun (WGS) entry which is preliminary data.</text>
</comment>
<dbReference type="InterPro" id="IPR041586">
    <property type="entry name" value="PsrA_TetR_C"/>
</dbReference>
<protein>
    <submittedName>
        <fullName evidence="4">TetR/AcrR family transcriptional regulator</fullName>
    </submittedName>
</protein>
<evidence type="ECO:0000256" key="1">
    <source>
        <dbReference type="ARBA" id="ARBA00023125"/>
    </source>
</evidence>
<dbReference type="InterPro" id="IPR001647">
    <property type="entry name" value="HTH_TetR"/>
</dbReference>
<organism evidence="4 5">
    <name type="scientific">Nocardioides acrostichi</name>
    <dbReference type="NCBI Taxonomy" id="2784339"/>
    <lineage>
        <taxon>Bacteria</taxon>
        <taxon>Bacillati</taxon>
        <taxon>Actinomycetota</taxon>
        <taxon>Actinomycetes</taxon>
        <taxon>Propionibacteriales</taxon>
        <taxon>Nocardioidaceae</taxon>
        <taxon>Nocardioides</taxon>
    </lineage>
</organism>
<dbReference type="RefSeq" id="WP_194503060.1">
    <property type="nucleotide sequence ID" value="NZ_JADIVZ010000003.1"/>
</dbReference>
<dbReference type="SUPFAM" id="SSF46689">
    <property type="entry name" value="Homeodomain-like"/>
    <property type="match status" value="1"/>
</dbReference>
<evidence type="ECO:0000313" key="5">
    <source>
        <dbReference type="Proteomes" id="UP000656804"/>
    </source>
</evidence>
<dbReference type="InterPro" id="IPR050109">
    <property type="entry name" value="HTH-type_TetR-like_transc_reg"/>
</dbReference>
<dbReference type="GO" id="GO:0000976">
    <property type="term" value="F:transcription cis-regulatory region binding"/>
    <property type="evidence" value="ECO:0007669"/>
    <property type="project" value="TreeGrafter"/>
</dbReference>
<dbReference type="AlphaFoldDB" id="A0A930V150"/>
<dbReference type="EMBL" id="JADIVZ010000003">
    <property type="protein sequence ID" value="MBF4161805.1"/>
    <property type="molecule type" value="Genomic_DNA"/>
</dbReference>